<sequence>MAFLLSKLPSLSALLSAYGSLSATIILIRTILCQIIPNPVRDYISSKLSQSLSHYFYPDFTFIIEEHWQAVNNETFRAVEAYLSTRIGPSAGSILIGSNSLDPHNLEQGIPVGCNIIDQFQGMQLEWSLGSIGTNRSFHMERRYFQLTCKKSDQHRIMESYFHHIASTAKTILRGRQNLRIYTYDRRGGRWESAVFKHPATFKTLAMEPERKEEIINNLNSFVRGKDYFQKRGRAWKCGYLLHGPPGTGKSSLVAAIANHLRYNIYDLQLQSVQSDADLRRILTSTTNRSILLVEDIDCSTKASRDRTEIKDDQEEHGEDYQTCRLSPSDPGLTLSGLLNFIDGLWSSCGDERVIIFTTNHKDKLDPALIRPGRMDYDVYMGYCSFTGFKQLAETYLQIKHHRLFAAIEDLLKKVSVTPAEVAQQLMKSDEPQAILESFIEFLEIERN</sequence>
<evidence type="ECO:0000256" key="2">
    <source>
        <dbReference type="ARBA" id="ARBA00007448"/>
    </source>
</evidence>
<protein>
    <recommendedName>
        <fullName evidence="9">AAA+ ATPase domain-containing protein</fullName>
    </recommendedName>
</protein>
<organism evidence="10 11">
    <name type="scientific">Rubroshorea leprosula</name>
    <dbReference type="NCBI Taxonomy" id="152421"/>
    <lineage>
        <taxon>Eukaryota</taxon>
        <taxon>Viridiplantae</taxon>
        <taxon>Streptophyta</taxon>
        <taxon>Embryophyta</taxon>
        <taxon>Tracheophyta</taxon>
        <taxon>Spermatophyta</taxon>
        <taxon>Magnoliopsida</taxon>
        <taxon>eudicotyledons</taxon>
        <taxon>Gunneridae</taxon>
        <taxon>Pentapetalae</taxon>
        <taxon>rosids</taxon>
        <taxon>malvids</taxon>
        <taxon>Malvales</taxon>
        <taxon>Dipterocarpaceae</taxon>
        <taxon>Rubroshorea</taxon>
    </lineage>
</organism>
<gene>
    <name evidence="10" type="ORF">SLEP1_g56676</name>
</gene>
<evidence type="ECO:0000256" key="6">
    <source>
        <dbReference type="ARBA" id="ARBA00049360"/>
    </source>
</evidence>
<dbReference type="SMART" id="SM00382">
    <property type="entry name" value="AAA"/>
    <property type="match status" value="1"/>
</dbReference>
<dbReference type="Gene3D" id="3.40.50.300">
    <property type="entry name" value="P-loop containing nucleotide triphosphate hydrolases"/>
    <property type="match status" value="1"/>
</dbReference>
<dbReference type="GO" id="GO:0006950">
    <property type="term" value="P:response to stress"/>
    <property type="evidence" value="ECO:0007669"/>
    <property type="project" value="UniProtKB-ARBA"/>
</dbReference>
<comment type="cofactor">
    <cofactor evidence="1">
        <name>Mg(2+)</name>
        <dbReference type="ChEBI" id="CHEBI:18420"/>
    </cofactor>
</comment>
<evidence type="ECO:0000256" key="1">
    <source>
        <dbReference type="ARBA" id="ARBA00001946"/>
    </source>
</evidence>
<dbReference type="InterPro" id="IPR058017">
    <property type="entry name" value="At3g28540-like_C"/>
</dbReference>
<accession>A0AAV5MJF9</accession>
<dbReference type="InterPro" id="IPR050747">
    <property type="entry name" value="Mitochondrial_chaperone_BCS1"/>
</dbReference>
<dbReference type="GO" id="GO:0016887">
    <property type="term" value="F:ATP hydrolysis activity"/>
    <property type="evidence" value="ECO:0007669"/>
    <property type="project" value="InterPro"/>
</dbReference>
<dbReference type="Pfam" id="PF14363">
    <property type="entry name" value="AAA_assoc"/>
    <property type="match status" value="1"/>
</dbReference>
<dbReference type="Pfam" id="PF25568">
    <property type="entry name" value="AAA_lid_At3g28540"/>
    <property type="match status" value="1"/>
</dbReference>
<evidence type="ECO:0000313" key="11">
    <source>
        <dbReference type="Proteomes" id="UP001054252"/>
    </source>
</evidence>
<evidence type="ECO:0000313" key="10">
    <source>
        <dbReference type="EMBL" id="GKV49955.1"/>
    </source>
</evidence>
<dbReference type="InterPro" id="IPR003959">
    <property type="entry name" value="ATPase_AAA_core"/>
</dbReference>
<keyword evidence="11" id="KW-1185">Reference proteome</keyword>
<evidence type="ECO:0000256" key="5">
    <source>
        <dbReference type="ARBA" id="ARBA00022842"/>
    </source>
</evidence>
<comment type="caution">
    <text evidence="10">The sequence shown here is derived from an EMBL/GenBank/DDBJ whole genome shotgun (WGS) entry which is preliminary data.</text>
</comment>
<evidence type="ECO:0000256" key="3">
    <source>
        <dbReference type="ARBA" id="ARBA00022801"/>
    </source>
</evidence>
<keyword evidence="4 7" id="KW-0067">ATP-binding</keyword>
<evidence type="ECO:0000256" key="8">
    <source>
        <dbReference type="SAM" id="MobiDB-lite"/>
    </source>
</evidence>
<dbReference type="InterPro" id="IPR003593">
    <property type="entry name" value="AAA+_ATPase"/>
</dbReference>
<dbReference type="Pfam" id="PF00004">
    <property type="entry name" value="AAA"/>
    <property type="match status" value="1"/>
</dbReference>
<proteinExistence type="inferred from homology"/>
<evidence type="ECO:0000256" key="4">
    <source>
        <dbReference type="ARBA" id="ARBA00022840"/>
    </source>
</evidence>
<evidence type="ECO:0000259" key="9">
    <source>
        <dbReference type="SMART" id="SM00382"/>
    </source>
</evidence>
<dbReference type="PANTHER" id="PTHR23070">
    <property type="entry name" value="BCS1 AAA-TYPE ATPASE"/>
    <property type="match status" value="1"/>
</dbReference>
<keyword evidence="5" id="KW-0460">Magnesium</keyword>
<feature type="region of interest" description="Disordered" evidence="8">
    <location>
        <begin position="304"/>
        <end position="323"/>
    </location>
</feature>
<dbReference type="GO" id="GO:0005524">
    <property type="term" value="F:ATP binding"/>
    <property type="evidence" value="ECO:0007669"/>
    <property type="project" value="UniProtKB-KW"/>
</dbReference>
<dbReference type="Proteomes" id="UP001054252">
    <property type="component" value="Unassembled WGS sequence"/>
</dbReference>
<dbReference type="InterPro" id="IPR025753">
    <property type="entry name" value="AAA_N_dom"/>
</dbReference>
<dbReference type="CDD" id="cd19510">
    <property type="entry name" value="RecA-like_BCS1"/>
    <property type="match status" value="1"/>
</dbReference>
<keyword evidence="3" id="KW-0378">Hydrolase</keyword>
<dbReference type="SUPFAM" id="SSF52540">
    <property type="entry name" value="P-loop containing nucleoside triphosphate hydrolases"/>
    <property type="match status" value="1"/>
</dbReference>
<feature type="domain" description="AAA+ ATPase" evidence="9">
    <location>
        <begin position="239"/>
        <end position="385"/>
    </location>
</feature>
<dbReference type="EMBL" id="BPVZ01000329">
    <property type="protein sequence ID" value="GKV49955.1"/>
    <property type="molecule type" value="Genomic_DNA"/>
</dbReference>
<dbReference type="PROSITE" id="PS00674">
    <property type="entry name" value="AAA"/>
    <property type="match status" value="1"/>
</dbReference>
<dbReference type="Gene3D" id="6.10.280.40">
    <property type="match status" value="1"/>
</dbReference>
<evidence type="ECO:0000256" key="7">
    <source>
        <dbReference type="RuleBase" id="RU003651"/>
    </source>
</evidence>
<dbReference type="AlphaFoldDB" id="A0AAV5MJF9"/>
<comment type="similarity">
    <text evidence="2">Belongs to the AAA ATPase family. BCS1 subfamily.</text>
</comment>
<dbReference type="InterPro" id="IPR027417">
    <property type="entry name" value="P-loop_NTPase"/>
</dbReference>
<dbReference type="InterPro" id="IPR003960">
    <property type="entry name" value="ATPase_AAA_CS"/>
</dbReference>
<comment type="catalytic activity">
    <reaction evidence="6">
        <text>ATP + H2O = ADP + phosphate + H(+)</text>
        <dbReference type="Rhea" id="RHEA:13065"/>
        <dbReference type="ChEBI" id="CHEBI:15377"/>
        <dbReference type="ChEBI" id="CHEBI:15378"/>
        <dbReference type="ChEBI" id="CHEBI:30616"/>
        <dbReference type="ChEBI" id="CHEBI:43474"/>
        <dbReference type="ChEBI" id="CHEBI:456216"/>
    </reaction>
</comment>
<keyword evidence="7" id="KW-0547">Nucleotide-binding</keyword>
<reference evidence="10 11" key="1">
    <citation type="journal article" date="2021" name="Commun. Biol.">
        <title>The genome of Shorea leprosula (Dipterocarpaceae) highlights the ecological relevance of drought in aseasonal tropical rainforests.</title>
        <authorList>
            <person name="Ng K.K.S."/>
            <person name="Kobayashi M.J."/>
            <person name="Fawcett J.A."/>
            <person name="Hatakeyama M."/>
            <person name="Paape T."/>
            <person name="Ng C.H."/>
            <person name="Ang C.C."/>
            <person name="Tnah L.H."/>
            <person name="Lee C.T."/>
            <person name="Nishiyama T."/>
            <person name="Sese J."/>
            <person name="O'Brien M.J."/>
            <person name="Copetti D."/>
            <person name="Mohd Noor M.I."/>
            <person name="Ong R.C."/>
            <person name="Putra M."/>
            <person name="Sireger I.Z."/>
            <person name="Indrioko S."/>
            <person name="Kosugi Y."/>
            <person name="Izuno A."/>
            <person name="Isagi Y."/>
            <person name="Lee S.L."/>
            <person name="Shimizu K.K."/>
        </authorList>
    </citation>
    <scope>NUCLEOTIDE SEQUENCE [LARGE SCALE GENOMIC DNA]</scope>
    <source>
        <strain evidence="10">214</strain>
    </source>
</reference>
<name>A0AAV5MJF9_9ROSI</name>